<keyword evidence="3" id="KW-1185">Reference proteome</keyword>
<dbReference type="PANTHER" id="PTHR36453">
    <property type="entry name" value="SECRETED PROTEIN-RELATED"/>
    <property type="match status" value="1"/>
</dbReference>
<dbReference type="Proteomes" id="UP000553343">
    <property type="component" value="Unassembled WGS sequence"/>
</dbReference>
<accession>A0A850SYC6</accession>
<proteinExistence type="predicted"/>
<evidence type="ECO:0000313" key="2">
    <source>
        <dbReference type="EMBL" id="NWH03711.1"/>
    </source>
</evidence>
<organism evidence="2 3">
    <name type="scientific">Desulfobacter latus</name>
    <dbReference type="NCBI Taxonomy" id="2292"/>
    <lineage>
        <taxon>Bacteria</taxon>
        <taxon>Pseudomonadati</taxon>
        <taxon>Thermodesulfobacteriota</taxon>
        <taxon>Desulfobacteria</taxon>
        <taxon>Desulfobacterales</taxon>
        <taxon>Desulfobacteraceae</taxon>
        <taxon>Desulfobacter</taxon>
    </lineage>
</organism>
<dbReference type="PANTHER" id="PTHR36453:SF1">
    <property type="entry name" value="RIGHT HANDED BETA HELIX DOMAIN-CONTAINING PROTEIN"/>
    <property type="match status" value="1"/>
</dbReference>
<dbReference type="RefSeq" id="WP_178365165.1">
    <property type="nucleotide sequence ID" value="NZ_JACADJ010000003.1"/>
</dbReference>
<dbReference type="Pfam" id="PF13229">
    <property type="entry name" value="Beta_helix"/>
    <property type="match status" value="1"/>
</dbReference>
<dbReference type="InterPro" id="IPR006626">
    <property type="entry name" value="PbH1"/>
</dbReference>
<dbReference type="AlphaFoldDB" id="A0A850SYC6"/>
<dbReference type="SUPFAM" id="SSF51126">
    <property type="entry name" value="Pectin lyase-like"/>
    <property type="match status" value="1"/>
</dbReference>
<dbReference type="SMART" id="SM00710">
    <property type="entry name" value="PbH1"/>
    <property type="match status" value="8"/>
</dbReference>
<feature type="domain" description="Right handed beta helix" evidence="1">
    <location>
        <begin position="236"/>
        <end position="364"/>
    </location>
</feature>
<dbReference type="Gene3D" id="2.160.20.10">
    <property type="entry name" value="Single-stranded right-handed beta-helix, Pectin lyase-like"/>
    <property type="match status" value="1"/>
</dbReference>
<protein>
    <submittedName>
        <fullName evidence="2">Right-handed parallel beta-helix repeat-containing protein</fullName>
    </submittedName>
</protein>
<dbReference type="EMBL" id="JACADJ010000003">
    <property type="protein sequence ID" value="NWH03711.1"/>
    <property type="molecule type" value="Genomic_DNA"/>
</dbReference>
<dbReference type="InterPro" id="IPR039448">
    <property type="entry name" value="Beta_helix"/>
</dbReference>
<comment type="caution">
    <text evidence="2">The sequence shown here is derived from an EMBL/GenBank/DDBJ whole genome shotgun (WGS) entry which is preliminary data.</text>
</comment>
<dbReference type="InterPro" id="IPR011050">
    <property type="entry name" value="Pectin_lyase_fold/virulence"/>
</dbReference>
<reference evidence="2 3" key="1">
    <citation type="submission" date="2020-06" db="EMBL/GenBank/DDBJ databases">
        <title>High-quality draft genome of sulfate reducer Desulfobacter latus type strain AcrS2 isolated from marine sediment.</title>
        <authorList>
            <person name="Hoppe M."/>
            <person name="Larsen C.K."/>
            <person name="Marshall I.P.G."/>
            <person name="Schramm A."/>
            <person name="Marietou A.G."/>
        </authorList>
    </citation>
    <scope>NUCLEOTIDE SEQUENCE [LARGE SCALE GENOMIC DNA]</scope>
    <source>
        <strain evidence="2 3">AcRS2</strain>
    </source>
</reference>
<gene>
    <name evidence="2" type="ORF">HXW94_01645</name>
</gene>
<name>A0A850SYC6_9BACT</name>
<evidence type="ECO:0000313" key="3">
    <source>
        <dbReference type="Proteomes" id="UP000553343"/>
    </source>
</evidence>
<evidence type="ECO:0000259" key="1">
    <source>
        <dbReference type="Pfam" id="PF13229"/>
    </source>
</evidence>
<dbReference type="InterPro" id="IPR012334">
    <property type="entry name" value="Pectin_lyas_fold"/>
</dbReference>
<sequence length="563" mass="63970">MVYRLHIEKYFKVNLALSCQIFLISFIGPQFITAGELDTFKNSERPIVFWVRPKGGDYGKEDGSSYENAWDGFEHIVWGEKGLRSGATLYICGTHNYKSGYPLKIRISGKEDKPITIRGDYPESPGVLDGGQIVSDWTGPDRHGVYYVKTSFFHWGLYEDGRHLRKASNRNCQDGNYFPDNKNDIHYYKPSHGTPRKHKTILTGQHGILLQNSSYIKINGISFIYNHSGIKTELGVGHLHIAENQFRFLGSAAVKVRKGAKGTLCVLNNDLYYMRDGIYFHDGPQGAGAGPGCIIKGNTISYCNYYNSWDGDGHAIGVQKTSGVLVEDNRIKFCRRPIEFWSNDPKEPCSDNIFRRNLIQDCKGTIDYQIKRASGNGSAFIMISNQGNCYFGNLFHNNIIDNCTSAFYFTQPSSIRKNMIYNNTVANCDTGVYLRKGADFYEAINNIFYFTKRPMFWFGGLNVGWNNRAEANLYYPSVKGSFFFRSEKGLDCRSWKKISKQDGDSYCGMDPLFVNPEKRDYHLRKDSPARGKAIVLDLPADYDNRPIKISKKLDLGALKFIDH</sequence>